<gene>
    <name evidence="2" type="ORF">FHX39_002132</name>
</gene>
<protein>
    <submittedName>
        <fullName evidence="2">Uncharacterized protein</fullName>
    </submittedName>
</protein>
<dbReference type="Proteomes" id="UP000565572">
    <property type="component" value="Unassembled WGS sequence"/>
</dbReference>
<accession>A0A7W5P770</accession>
<feature type="region of interest" description="Disordered" evidence="1">
    <location>
        <begin position="45"/>
        <end position="70"/>
    </location>
</feature>
<name>A0A7W5P770_9ACTN</name>
<dbReference type="EMBL" id="JACHZG010000001">
    <property type="protein sequence ID" value="MBB3327188.1"/>
    <property type="molecule type" value="Genomic_DNA"/>
</dbReference>
<evidence type="ECO:0000313" key="2">
    <source>
        <dbReference type="EMBL" id="MBB3327188.1"/>
    </source>
</evidence>
<proteinExistence type="predicted"/>
<keyword evidence="3" id="KW-1185">Reference proteome</keyword>
<reference evidence="2 3" key="1">
    <citation type="submission" date="2020-08" db="EMBL/GenBank/DDBJ databases">
        <title>Sequencing the genomes of 1000 actinobacteria strains.</title>
        <authorList>
            <person name="Klenk H.-P."/>
        </authorList>
    </citation>
    <scope>NUCLEOTIDE SEQUENCE [LARGE SCALE GENOMIC DNA]</scope>
    <source>
        <strain evidence="2 3">DSM 11053</strain>
    </source>
</reference>
<evidence type="ECO:0000313" key="3">
    <source>
        <dbReference type="Proteomes" id="UP000565572"/>
    </source>
</evidence>
<dbReference type="AlphaFoldDB" id="A0A7W5P770"/>
<sequence length="70" mass="8218">MRAAGGERKEQQPLRWHLRQTSGVVENRRRPVEVEIVVWFEQRKESSFAQRREPRSTRSSGWGVVSTLVL</sequence>
<feature type="compositionally biased region" description="Basic and acidic residues" evidence="1">
    <location>
        <begin position="45"/>
        <end position="56"/>
    </location>
</feature>
<evidence type="ECO:0000256" key="1">
    <source>
        <dbReference type="SAM" id="MobiDB-lite"/>
    </source>
</evidence>
<organism evidence="2 3">
    <name type="scientific">Microlunatus antarcticus</name>
    <dbReference type="NCBI Taxonomy" id="53388"/>
    <lineage>
        <taxon>Bacteria</taxon>
        <taxon>Bacillati</taxon>
        <taxon>Actinomycetota</taxon>
        <taxon>Actinomycetes</taxon>
        <taxon>Propionibacteriales</taxon>
        <taxon>Propionibacteriaceae</taxon>
        <taxon>Microlunatus</taxon>
    </lineage>
</organism>
<comment type="caution">
    <text evidence="2">The sequence shown here is derived from an EMBL/GenBank/DDBJ whole genome shotgun (WGS) entry which is preliminary data.</text>
</comment>